<dbReference type="Gene3D" id="3.10.10.10">
    <property type="entry name" value="HIV Type 1 Reverse Transcriptase, subunit A, domain 1"/>
    <property type="match status" value="1"/>
</dbReference>
<dbReference type="Proteomes" id="UP000574390">
    <property type="component" value="Unassembled WGS sequence"/>
</dbReference>
<proteinExistence type="predicted"/>
<name>A0A7J6TJT1_PEROL</name>
<evidence type="ECO:0000313" key="4">
    <source>
        <dbReference type="Proteomes" id="UP000574390"/>
    </source>
</evidence>
<reference evidence="3 4" key="1">
    <citation type="submission" date="2020-04" db="EMBL/GenBank/DDBJ databases">
        <title>Perkinsus olseni comparative genomics.</title>
        <authorList>
            <person name="Bogema D.R."/>
        </authorList>
    </citation>
    <scope>NUCLEOTIDE SEQUENCE [LARGE SCALE GENOMIC DNA]</scope>
    <source>
        <strain evidence="3">ATCC PRA-205</strain>
    </source>
</reference>
<evidence type="ECO:0000256" key="1">
    <source>
        <dbReference type="ARBA" id="ARBA00023125"/>
    </source>
</evidence>
<dbReference type="EMBL" id="JABANM010007190">
    <property type="protein sequence ID" value="KAF4744676.1"/>
    <property type="molecule type" value="Genomic_DNA"/>
</dbReference>
<dbReference type="InterPro" id="IPR043502">
    <property type="entry name" value="DNA/RNA_pol_sf"/>
</dbReference>
<dbReference type="Gene3D" id="1.10.443.10">
    <property type="entry name" value="Intergrase catalytic core"/>
    <property type="match status" value="1"/>
</dbReference>
<dbReference type="SUPFAM" id="SSF47823">
    <property type="entry name" value="lambda integrase-like, N-terminal domain"/>
    <property type="match status" value="1"/>
</dbReference>
<dbReference type="InterPro" id="IPR052055">
    <property type="entry name" value="Hepadnavirus_pol/RT"/>
</dbReference>
<evidence type="ECO:0000256" key="2">
    <source>
        <dbReference type="ARBA" id="ARBA00023172"/>
    </source>
</evidence>
<dbReference type="GO" id="GO:0003677">
    <property type="term" value="F:DNA binding"/>
    <property type="evidence" value="ECO:0007669"/>
    <property type="project" value="UniProtKB-KW"/>
</dbReference>
<comment type="caution">
    <text evidence="3">The sequence shown here is derived from an EMBL/GenBank/DDBJ whole genome shotgun (WGS) entry which is preliminary data.</text>
</comment>
<evidence type="ECO:0008006" key="5">
    <source>
        <dbReference type="Google" id="ProtNLM"/>
    </source>
</evidence>
<dbReference type="InterPro" id="IPR013762">
    <property type="entry name" value="Integrase-like_cat_sf"/>
</dbReference>
<protein>
    <recommendedName>
        <fullName evidence="5">Reverse transcriptase domain-containing protein</fullName>
    </recommendedName>
</protein>
<dbReference type="InterPro" id="IPR010998">
    <property type="entry name" value="Integrase_recombinase_N"/>
</dbReference>
<dbReference type="PANTHER" id="PTHR33050">
    <property type="entry name" value="REVERSE TRANSCRIPTASE DOMAIN-CONTAINING PROTEIN"/>
    <property type="match status" value="1"/>
</dbReference>
<dbReference type="SUPFAM" id="SSF56349">
    <property type="entry name" value="DNA breaking-rejoining enzymes"/>
    <property type="match status" value="1"/>
</dbReference>
<dbReference type="SUPFAM" id="SSF56672">
    <property type="entry name" value="DNA/RNA polymerases"/>
    <property type="match status" value="1"/>
</dbReference>
<evidence type="ECO:0000313" key="3">
    <source>
        <dbReference type="EMBL" id="KAF4744676.1"/>
    </source>
</evidence>
<dbReference type="AlphaFoldDB" id="A0A7J6TJT1"/>
<accession>A0A7J6TJT1</accession>
<organism evidence="3 4">
    <name type="scientific">Perkinsus olseni</name>
    <name type="common">Perkinsus atlanticus</name>
    <dbReference type="NCBI Taxonomy" id="32597"/>
    <lineage>
        <taxon>Eukaryota</taxon>
        <taxon>Sar</taxon>
        <taxon>Alveolata</taxon>
        <taxon>Perkinsozoa</taxon>
        <taxon>Perkinsea</taxon>
        <taxon>Perkinsida</taxon>
        <taxon>Perkinsidae</taxon>
        <taxon>Perkinsus</taxon>
    </lineage>
</organism>
<dbReference type="InterPro" id="IPR011010">
    <property type="entry name" value="DNA_brk_join_enz"/>
</dbReference>
<sequence length="1064" mass="115465">MKRARPSNPPTPSSSPLGHEESVAAICDVLVPQGIAEAEEAQRGFQNGAGLHQPAPGKRVDPPTGKQLLVAQALQAAAVDFDLPALLVNRPGPGFLSPAEASQFDSVFDEAATSVRSVLCGFLSCEDRSSRGGAPFRGPLWIALLDTFADDDSTLREIIDRPFPAGILNKIPEAPNMPPFSISQTKLDREPGDLRPAFTNYRSAQDVPEAIIKAIDAEVDAGRMVFVDLPLEEAIAKGYRTVKVAAVPKKDGDWRLVEDYRRGGTNRMIDPTRCPNTTVLPSYADLMQILRFVAGFPSDTYKTLHLDFAKAYRHVKVNAQERRFLCVLVPDASGSYTSPRIAMHTSFPFGLRSSAVAWGRVAAAAFRLAVKLADIDEDLPLLGYCYVDDLVFWIPSRVYNIIAPRLLLVFATLGLWINWRKVATGCTTGSCLGFQICLRSPGPHHISVSLPADKVSTILDDIQAMLSARHTNLSTARRLAGRLVWASQAYRLLRPYLCHLFSLVQFLESGAQAGTVGRQLKRDLRLWAVALQSTVPVLPGAPNPRYRCLSITDASTSGLGGVVRLQTADGDPVRTMYFCLPLTQLPGYARRLLLRGQAASSSDMCTLEILSAALGIVLALRMFNTPRDVDFVTVTDSSATAHALRKVFSGKPRMSLILRAVATRLASRCLANKPLKVATIYSEENLTADLVSRGRLFSVPPKWVAADGLELLAALDLAAASEVRAVAESSSKATSQRKKVLREASLSTTENRQGLIDGAYAAATSKQNRSAWNLYEASARAAGKSSTPVTGTSLVRFIEGMVAGSYKYSTVVRYVKQVEKVADKTTGAELPTRDRQDVDLALRSARKLLGDPGPMRAATLTVQQVVEAAGRLPPVEASCFLLGVHGLFRLSELLHLRACSILPTSSGITVFVERSKTDQWSGGRLVHINCVLSPPGDRSAAAQAARALCDRPECAAHRVLERALLSPSPEDLLFPVDRHHFAEDLRTAVVTVTGCPPERATTHLMRRSGATIYFRGGVPLTTIGEIGRWKGVDSLNNAYLRDASDFGPHSADLMAQTWSRALHQ</sequence>
<dbReference type="Gene3D" id="1.10.150.130">
    <property type="match status" value="1"/>
</dbReference>
<dbReference type="InterPro" id="IPR043128">
    <property type="entry name" value="Rev_trsase/Diguanyl_cyclase"/>
</dbReference>
<keyword evidence="2" id="KW-0233">DNA recombination</keyword>
<dbReference type="GO" id="GO:0015074">
    <property type="term" value="P:DNA integration"/>
    <property type="evidence" value="ECO:0007669"/>
    <property type="project" value="InterPro"/>
</dbReference>
<keyword evidence="1" id="KW-0238">DNA-binding</keyword>
<dbReference type="Gene3D" id="3.30.70.270">
    <property type="match status" value="1"/>
</dbReference>
<gene>
    <name evidence="3" type="ORF">FOZ62_018300</name>
</gene>
<dbReference type="GO" id="GO:0006310">
    <property type="term" value="P:DNA recombination"/>
    <property type="evidence" value="ECO:0007669"/>
    <property type="project" value="UniProtKB-KW"/>
</dbReference>
<dbReference type="PANTHER" id="PTHR33050:SF7">
    <property type="entry name" value="RIBONUCLEASE H"/>
    <property type="match status" value="1"/>
</dbReference>